<keyword evidence="2" id="KW-1185">Reference proteome</keyword>
<protein>
    <recommendedName>
        <fullName evidence="3">SET domain-containing protein</fullName>
    </recommendedName>
</protein>
<accession>A0ABP8FB86</accession>
<gene>
    <name evidence="1" type="ORF">GCM10023183_09090</name>
</gene>
<proteinExistence type="predicted"/>
<reference evidence="2" key="1">
    <citation type="journal article" date="2019" name="Int. J. Syst. Evol. Microbiol.">
        <title>The Global Catalogue of Microorganisms (GCM) 10K type strain sequencing project: providing services to taxonomists for standard genome sequencing and annotation.</title>
        <authorList>
            <consortium name="The Broad Institute Genomics Platform"/>
            <consortium name="The Broad Institute Genome Sequencing Center for Infectious Disease"/>
            <person name="Wu L."/>
            <person name="Ma J."/>
        </authorList>
    </citation>
    <scope>NUCLEOTIDE SEQUENCE [LARGE SCALE GENOMIC DNA]</scope>
    <source>
        <strain evidence="2">JCM 17917</strain>
    </source>
</reference>
<dbReference type="Proteomes" id="UP001501844">
    <property type="component" value="Unassembled WGS sequence"/>
</dbReference>
<sequence>MRVSHSHNPLLYKTSFVYGDSVRATSPAIGLSEGQEYPILGYYQPTPDQMYVYLPAPGKLKHFRLAVEDGRRDDEVLLVQLPDRIQEVCLRDCPNCLEFIPAFDTETIMCVERNYEMGEQLTLDFDHYQNVA</sequence>
<evidence type="ECO:0008006" key="3">
    <source>
        <dbReference type="Google" id="ProtNLM"/>
    </source>
</evidence>
<evidence type="ECO:0000313" key="1">
    <source>
        <dbReference type="EMBL" id="GAA4299622.1"/>
    </source>
</evidence>
<evidence type="ECO:0000313" key="2">
    <source>
        <dbReference type="Proteomes" id="UP001501844"/>
    </source>
</evidence>
<organism evidence="1 2">
    <name type="scientific">Nibribacter koreensis</name>
    <dbReference type="NCBI Taxonomy" id="1084519"/>
    <lineage>
        <taxon>Bacteria</taxon>
        <taxon>Pseudomonadati</taxon>
        <taxon>Bacteroidota</taxon>
        <taxon>Cytophagia</taxon>
        <taxon>Cytophagales</taxon>
        <taxon>Hymenobacteraceae</taxon>
        <taxon>Nibribacter</taxon>
    </lineage>
</organism>
<name>A0ABP8FB86_9BACT</name>
<dbReference type="EMBL" id="BAABGX010000001">
    <property type="protein sequence ID" value="GAA4299622.1"/>
    <property type="molecule type" value="Genomic_DNA"/>
</dbReference>
<comment type="caution">
    <text evidence="1">The sequence shown here is derived from an EMBL/GenBank/DDBJ whole genome shotgun (WGS) entry which is preliminary data.</text>
</comment>